<dbReference type="GO" id="GO:0000155">
    <property type="term" value="F:phosphorelay sensor kinase activity"/>
    <property type="evidence" value="ECO:0007669"/>
    <property type="project" value="InterPro"/>
</dbReference>
<dbReference type="SUPFAM" id="SSF47384">
    <property type="entry name" value="Homodimeric domain of signal transducing histidine kinase"/>
    <property type="match status" value="1"/>
</dbReference>
<sequence>MTDAPEAGDHFAALYRLASVDGLPLGDKIDRAIEVGCERLDVPNGVLSYTADGEYEVIKSTINEGVYAPGGRSDLERTWCRHVIEDRELLSFADVAESAYADDVAVEATGISCYIGAAVVVDNETYGTLCFSSEDPRETGFTDIERRFVRLLAQWVSYELERDRHHRELREQNERLDEFVGIVAHDLRNPLGTVQGYTDLALESAEGTQADHLRRIERAADRMERLVNDLLRLARDGGDVGERVPVEVAAVARDAWSFFDNGEATLEVHSDATVYANRSRLQQLFENLFRNAVEHCGPTVNVAVRDTEDGFTVADDGPGLPVEIEETLFTPSFDRGAGIGLGLLIVERVVSGHEWEASVHSDAGGTTFTFDGVEHVGGEPQLVAGDSRG</sequence>
<dbReference type="InterPro" id="IPR029016">
    <property type="entry name" value="GAF-like_dom_sf"/>
</dbReference>
<keyword evidence="5" id="KW-0902">Two-component regulatory system</keyword>
<dbReference type="SMART" id="SM00388">
    <property type="entry name" value="HisKA"/>
    <property type="match status" value="1"/>
</dbReference>
<gene>
    <name evidence="7" type="ORF">K6T50_17575</name>
</gene>
<dbReference type="Gene3D" id="3.30.565.10">
    <property type="entry name" value="Histidine kinase-like ATPase, C-terminal domain"/>
    <property type="match status" value="1"/>
</dbReference>
<dbReference type="Gene3D" id="3.30.450.40">
    <property type="match status" value="1"/>
</dbReference>
<keyword evidence="4 7" id="KW-0418">Kinase</keyword>
<evidence type="ECO:0000259" key="6">
    <source>
        <dbReference type="PROSITE" id="PS50109"/>
    </source>
</evidence>
<dbReference type="RefSeq" id="WP_222609531.1">
    <property type="nucleotide sequence ID" value="NZ_CP081960.1"/>
</dbReference>
<comment type="catalytic activity">
    <reaction evidence="1">
        <text>ATP + protein L-histidine = ADP + protein N-phospho-L-histidine.</text>
        <dbReference type="EC" id="2.7.13.3"/>
    </reaction>
</comment>
<dbReference type="SUPFAM" id="SSF55874">
    <property type="entry name" value="ATPase domain of HSP90 chaperone/DNA topoisomerase II/histidine kinase"/>
    <property type="match status" value="1"/>
</dbReference>
<dbReference type="CDD" id="cd00082">
    <property type="entry name" value="HisKA"/>
    <property type="match status" value="1"/>
</dbReference>
<evidence type="ECO:0000256" key="1">
    <source>
        <dbReference type="ARBA" id="ARBA00000085"/>
    </source>
</evidence>
<proteinExistence type="predicted"/>
<dbReference type="SMART" id="SM00065">
    <property type="entry name" value="GAF"/>
    <property type="match status" value="1"/>
</dbReference>
<dbReference type="EC" id="2.7.13.3" evidence="2"/>
<feature type="domain" description="Histidine kinase" evidence="6">
    <location>
        <begin position="182"/>
        <end position="370"/>
    </location>
</feature>
<evidence type="ECO:0000256" key="3">
    <source>
        <dbReference type="ARBA" id="ARBA00022679"/>
    </source>
</evidence>
<dbReference type="EMBL" id="CP081960">
    <property type="protein sequence ID" value="QZP39782.1"/>
    <property type="molecule type" value="Genomic_DNA"/>
</dbReference>
<keyword evidence="8" id="KW-1185">Reference proteome</keyword>
<dbReference type="InterPro" id="IPR003594">
    <property type="entry name" value="HATPase_dom"/>
</dbReference>
<dbReference type="InterPro" id="IPR036890">
    <property type="entry name" value="HATPase_C_sf"/>
</dbReference>
<dbReference type="Proteomes" id="UP000826254">
    <property type="component" value="Plasmid unnamed2"/>
</dbReference>
<dbReference type="KEGG" id="hmp:K6T50_17575"/>
<keyword evidence="7" id="KW-0614">Plasmid</keyword>
<accession>A0A8T8WIR9</accession>
<evidence type="ECO:0000256" key="4">
    <source>
        <dbReference type="ARBA" id="ARBA00022777"/>
    </source>
</evidence>
<geneLocation type="plasmid" evidence="7 8">
    <name>unnamed2</name>
</geneLocation>
<evidence type="ECO:0000256" key="5">
    <source>
        <dbReference type="ARBA" id="ARBA00023012"/>
    </source>
</evidence>
<dbReference type="SMART" id="SM00387">
    <property type="entry name" value="HATPase_c"/>
    <property type="match status" value="1"/>
</dbReference>
<dbReference type="SUPFAM" id="SSF55781">
    <property type="entry name" value="GAF domain-like"/>
    <property type="match status" value="1"/>
</dbReference>
<evidence type="ECO:0000256" key="2">
    <source>
        <dbReference type="ARBA" id="ARBA00012438"/>
    </source>
</evidence>
<dbReference type="InterPro" id="IPR050736">
    <property type="entry name" value="Sensor_HK_Regulatory"/>
</dbReference>
<dbReference type="InterPro" id="IPR003661">
    <property type="entry name" value="HisK_dim/P_dom"/>
</dbReference>
<name>A0A8T8WIR9_9EURY</name>
<dbReference type="InterPro" id="IPR036097">
    <property type="entry name" value="HisK_dim/P_sf"/>
</dbReference>
<dbReference type="PANTHER" id="PTHR43711:SF1">
    <property type="entry name" value="HISTIDINE KINASE 1"/>
    <property type="match status" value="1"/>
</dbReference>
<dbReference type="InterPro" id="IPR003018">
    <property type="entry name" value="GAF"/>
</dbReference>
<dbReference type="Pfam" id="PF01590">
    <property type="entry name" value="GAF"/>
    <property type="match status" value="1"/>
</dbReference>
<dbReference type="Pfam" id="PF00512">
    <property type="entry name" value="HisKA"/>
    <property type="match status" value="1"/>
</dbReference>
<dbReference type="PROSITE" id="PS50109">
    <property type="entry name" value="HIS_KIN"/>
    <property type="match status" value="1"/>
</dbReference>
<dbReference type="PANTHER" id="PTHR43711">
    <property type="entry name" value="TWO-COMPONENT HISTIDINE KINASE"/>
    <property type="match status" value="1"/>
</dbReference>
<organism evidence="7 8">
    <name type="scientific">Halobaculum magnesiiphilum</name>
    <dbReference type="NCBI Taxonomy" id="1017351"/>
    <lineage>
        <taxon>Archaea</taxon>
        <taxon>Methanobacteriati</taxon>
        <taxon>Methanobacteriota</taxon>
        <taxon>Stenosarchaea group</taxon>
        <taxon>Halobacteria</taxon>
        <taxon>Halobacteriales</taxon>
        <taxon>Haloferacaceae</taxon>
        <taxon>Halobaculum</taxon>
    </lineage>
</organism>
<dbReference type="GeneID" id="67179991"/>
<dbReference type="AlphaFoldDB" id="A0A8T8WIR9"/>
<evidence type="ECO:0000313" key="8">
    <source>
        <dbReference type="Proteomes" id="UP000826254"/>
    </source>
</evidence>
<dbReference type="Gene3D" id="1.10.287.130">
    <property type="match status" value="1"/>
</dbReference>
<reference evidence="7 8" key="1">
    <citation type="journal article" date="2021" name="Int. J. Syst. Evol. Microbiol.">
        <title>Halobaculum halophilum sp. nov. and Halobaculum salinum sp. nov., isolated from salt lake and saline soil.</title>
        <authorList>
            <person name="Cui H.L."/>
            <person name="Shi X.W."/>
            <person name="Yin X.M."/>
            <person name="Yang X.Y."/>
            <person name="Hou J."/>
            <person name="Zhu L."/>
        </authorList>
    </citation>
    <scope>NUCLEOTIDE SEQUENCE [LARGE SCALE GENOMIC DNA]</scope>
    <source>
        <strain evidence="7 8">NBRC 109044</strain>
    </source>
</reference>
<protein>
    <recommendedName>
        <fullName evidence="2">histidine kinase</fullName>
        <ecNumber evidence="2">2.7.13.3</ecNumber>
    </recommendedName>
</protein>
<dbReference type="Pfam" id="PF02518">
    <property type="entry name" value="HATPase_c"/>
    <property type="match status" value="1"/>
</dbReference>
<dbReference type="InterPro" id="IPR005467">
    <property type="entry name" value="His_kinase_dom"/>
</dbReference>
<evidence type="ECO:0000313" key="7">
    <source>
        <dbReference type="EMBL" id="QZP39782.1"/>
    </source>
</evidence>
<keyword evidence="3" id="KW-0808">Transferase</keyword>